<evidence type="ECO:0000313" key="2">
    <source>
        <dbReference type="Proteomes" id="UP000007374"/>
    </source>
</evidence>
<dbReference type="eggNOG" id="ENOG502ZBJH">
    <property type="taxonomic scope" value="Bacteria"/>
</dbReference>
<name>K2NUP7_9HYPH</name>
<keyword evidence="2" id="KW-1185">Reference proteome</keyword>
<accession>K2NUP7</accession>
<dbReference type="AlphaFoldDB" id="K2NUP7"/>
<comment type="caution">
    <text evidence="1">The sequence shown here is derived from an EMBL/GenBank/DDBJ whole genome shotgun (WGS) entry which is preliminary data.</text>
</comment>
<dbReference type="InterPro" id="IPR023157">
    <property type="entry name" value="AGR-C-984p-like_sf"/>
</dbReference>
<dbReference type="Pfam" id="PF06748">
    <property type="entry name" value="DUF1217"/>
    <property type="match status" value="2"/>
</dbReference>
<dbReference type="RefSeq" id="WP_009451213.1">
    <property type="nucleotide sequence ID" value="NZ_AMSI01000010.1"/>
</dbReference>
<dbReference type="PATRIC" id="fig|1231190.3.peg.3143"/>
<dbReference type="InterPro" id="IPR010626">
    <property type="entry name" value="DUF1217"/>
</dbReference>
<dbReference type="EMBL" id="AMSI01000010">
    <property type="protein sequence ID" value="EKF41559.1"/>
    <property type="molecule type" value="Genomic_DNA"/>
</dbReference>
<dbReference type="STRING" id="721133.SAMN05216176_11095"/>
<evidence type="ECO:0000313" key="1">
    <source>
        <dbReference type="EMBL" id="EKF41559.1"/>
    </source>
</evidence>
<dbReference type="Gene3D" id="1.10.3700.10">
    <property type="entry name" value="AGR C 984p-like"/>
    <property type="match status" value="2"/>
</dbReference>
<proteinExistence type="predicted"/>
<protein>
    <recommendedName>
        <fullName evidence="3">DUF1217 domain-containing protein</fullName>
    </recommendedName>
</protein>
<dbReference type="SUPFAM" id="SSF158837">
    <property type="entry name" value="AGR C 984p-like"/>
    <property type="match status" value="2"/>
</dbReference>
<gene>
    <name evidence="1" type="ORF">NA8A_15161</name>
</gene>
<reference evidence="1 2" key="1">
    <citation type="journal article" date="2012" name="J. Bacteriol.">
        <title>Genome Sequence of Nitratireductor indicus Type Strain C115.</title>
        <authorList>
            <person name="Lai Q."/>
            <person name="Li G."/>
            <person name="Yu Z."/>
            <person name="Shao Z."/>
        </authorList>
    </citation>
    <scope>NUCLEOTIDE SEQUENCE [LARGE SCALE GENOMIC DNA]</scope>
    <source>
        <strain evidence="1 2">C115</strain>
    </source>
</reference>
<organism evidence="1 2">
    <name type="scientific">Nitratireductor indicus C115</name>
    <dbReference type="NCBI Taxonomy" id="1231190"/>
    <lineage>
        <taxon>Bacteria</taxon>
        <taxon>Pseudomonadati</taxon>
        <taxon>Pseudomonadota</taxon>
        <taxon>Alphaproteobacteria</taxon>
        <taxon>Hyphomicrobiales</taxon>
        <taxon>Phyllobacteriaceae</taxon>
        <taxon>Nitratireductor</taxon>
    </lineage>
</organism>
<evidence type="ECO:0008006" key="3">
    <source>
        <dbReference type="Google" id="ProtNLM"/>
    </source>
</evidence>
<dbReference type="Proteomes" id="UP000007374">
    <property type="component" value="Unassembled WGS sequence"/>
</dbReference>
<dbReference type="OrthoDB" id="7824597at2"/>
<sequence length="373" mass="41786">MNTLLSFNLITRDLSSSMERIQSQPMIKRETEYYQENIGKVTSIEEFVSDDRLFRYAMKAHGLEDMAYAKAFMVKVLEEGISDPESFANKLTDKRYVEFARTYNFVAGGATTTSYVPAQTGTIDKYLSVAIGNGVSTNDPQLLDDINYYLSKIVDVKSADDLIADNRLLSVAMLAHGFTTEDTVSKQTIKEVLEGGIDNADSPANKLEDKRFAALATTFNFARYGEDTTTYNIALSPTVEKYVRQSLEENAGEQNEGVRLALYFQRKAPALTSYYEILADKALAQVVRTALGFPSSLAQADIDKQVEMIKERVDLTDFADPEKLDNFLKRFTTMWEIENPTSSLQTSIAALFTQPAEYGISTDMLLTIAQMKR</sequence>